<dbReference type="Proteomes" id="UP001524478">
    <property type="component" value="Unassembled WGS sequence"/>
</dbReference>
<sequence length="59" mass="6568">MPCLRCGRKLSNPLSKKRGYGNSCYAKLGADKKKSEELGGKTSDIEKNFVDELKEMVSQ</sequence>
<proteinExistence type="predicted"/>
<dbReference type="InterPro" id="IPR046053">
    <property type="entry name" value="DUF6011"/>
</dbReference>
<name>A0ABT1SEK5_9FIRM</name>
<dbReference type="RefSeq" id="WP_256312504.1">
    <property type="nucleotide sequence ID" value="NZ_JANGAC010000016.1"/>
</dbReference>
<reference evidence="1 2" key="1">
    <citation type="submission" date="2022-06" db="EMBL/GenBank/DDBJ databases">
        <title>Isolation of gut microbiota from human fecal samples.</title>
        <authorList>
            <person name="Pamer E.G."/>
            <person name="Barat B."/>
            <person name="Waligurski E."/>
            <person name="Medina S."/>
            <person name="Paddock L."/>
            <person name="Mostad J."/>
        </authorList>
    </citation>
    <scope>NUCLEOTIDE SEQUENCE [LARGE SCALE GENOMIC DNA]</scope>
    <source>
        <strain evidence="1 2">DFI.7.95</strain>
    </source>
</reference>
<protein>
    <submittedName>
        <fullName evidence="1">DUF6011 domain-containing protein</fullName>
    </submittedName>
</protein>
<dbReference type="EMBL" id="JANGAC010000016">
    <property type="protein sequence ID" value="MCQ4924913.1"/>
    <property type="molecule type" value="Genomic_DNA"/>
</dbReference>
<evidence type="ECO:0000313" key="1">
    <source>
        <dbReference type="EMBL" id="MCQ4924913.1"/>
    </source>
</evidence>
<gene>
    <name evidence="1" type="ORF">NE686_17560</name>
</gene>
<keyword evidence="2" id="KW-1185">Reference proteome</keyword>
<accession>A0ABT1SEK5</accession>
<comment type="caution">
    <text evidence="1">The sequence shown here is derived from an EMBL/GenBank/DDBJ whole genome shotgun (WGS) entry which is preliminary data.</text>
</comment>
<organism evidence="1 2">
    <name type="scientific">Tissierella carlieri</name>
    <dbReference type="NCBI Taxonomy" id="689904"/>
    <lineage>
        <taxon>Bacteria</taxon>
        <taxon>Bacillati</taxon>
        <taxon>Bacillota</taxon>
        <taxon>Tissierellia</taxon>
        <taxon>Tissierellales</taxon>
        <taxon>Tissierellaceae</taxon>
        <taxon>Tissierella</taxon>
    </lineage>
</organism>
<evidence type="ECO:0000313" key="2">
    <source>
        <dbReference type="Proteomes" id="UP001524478"/>
    </source>
</evidence>
<dbReference type="Pfam" id="PF19474">
    <property type="entry name" value="DUF6011"/>
    <property type="match status" value="1"/>
</dbReference>